<gene>
    <name evidence="4" type="ORF">Hamer_G026508</name>
</gene>
<feature type="transmembrane region" description="Helical" evidence="2">
    <location>
        <begin position="98"/>
        <end position="122"/>
    </location>
</feature>
<comment type="caution">
    <text evidence="4">The sequence shown here is derived from an EMBL/GenBank/DDBJ whole genome shotgun (WGS) entry which is preliminary data.</text>
</comment>
<evidence type="ECO:0000313" key="5">
    <source>
        <dbReference type="Proteomes" id="UP000747542"/>
    </source>
</evidence>
<sequence>MGNLNWFMAYVVLPISLSTSDPTIAKTVDGKKVTFSLPDNQTAQFMLWTPALGTKFTMVYQAPALVPPILIHNTTLVSEMTPLQDLATSGFNYDPISIVLWLSVVCVVLGITTIILAVYLCFIKNCKKPQTFDIHELPALGVRARQDMLKTSEVGSRNNEAFNTQLVDSEPPPPYTPYSVPSNSYCGPRTTP</sequence>
<feature type="chain" id="PRO_5035193265" evidence="3">
    <location>
        <begin position="26"/>
        <end position="192"/>
    </location>
</feature>
<dbReference type="AlphaFoldDB" id="A0A8J5TN73"/>
<keyword evidence="5" id="KW-1185">Reference proteome</keyword>
<keyword evidence="2" id="KW-0472">Membrane</keyword>
<reference evidence="4" key="1">
    <citation type="journal article" date="2021" name="Sci. Adv.">
        <title>The American lobster genome reveals insights on longevity, neural, and immune adaptations.</title>
        <authorList>
            <person name="Polinski J.M."/>
            <person name="Zimin A.V."/>
            <person name="Clark K.F."/>
            <person name="Kohn A.B."/>
            <person name="Sadowski N."/>
            <person name="Timp W."/>
            <person name="Ptitsyn A."/>
            <person name="Khanna P."/>
            <person name="Romanova D.Y."/>
            <person name="Williams P."/>
            <person name="Greenwood S.J."/>
            <person name="Moroz L.L."/>
            <person name="Walt D.R."/>
            <person name="Bodnar A.G."/>
        </authorList>
    </citation>
    <scope>NUCLEOTIDE SEQUENCE</scope>
    <source>
        <strain evidence="4">GMGI-L3</strain>
    </source>
</reference>
<keyword evidence="3" id="KW-0732">Signal</keyword>
<dbReference type="EMBL" id="JAHLQT010004681">
    <property type="protein sequence ID" value="KAG7175728.1"/>
    <property type="molecule type" value="Genomic_DNA"/>
</dbReference>
<keyword evidence="2" id="KW-1133">Transmembrane helix</keyword>
<keyword evidence="2" id="KW-0812">Transmembrane</keyword>
<evidence type="ECO:0000256" key="2">
    <source>
        <dbReference type="SAM" id="Phobius"/>
    </source>
</evidence>
<accession>A0A8J5TN73</accession>
<organism evidence="4 5">
    <name type="scientific">Homarus americanus</name>
    <name type="common">American lobster</name>
    <dbReference type="NCBI Taxonomy" id="6706"/>
    <lineage>
        <taxon>Eukaryota</taxon>
        <taxon>Metazoa</taxon>
        <taxon>Ecdysozoa</taxon>
        <taxon>Arthropoda</taxon>
        <taxon>Crustacea</taxon>
        <taxon>Multicrustacea</taxon>
        <taxon>Malacostraca</taxon>
        <taxon>Eumalacostraca</taxon>
        <taxon>Eucarida</taxon>
        <taxon>Decapoda</taxon>
        <taxon>Pleocyemata</taxon>
        <taxon>Astacidea</taxon>
        <taxon>Nephropoidea</taxon>
        <taxon>Nephropidae</taxon>
        <taxon>Homarus</taxon>
    </lineage>
</organism>
<feature type="signal peptide" evidence="3">
    <location>
        <begin position="1"/>
        <end position="25"/>
    </location>
</feature>
<feature type="region of interest" description="Disordered" evidence="1">
    <location>
        <begin position="161"/>
        <end position="192"/>
    </location>
</feature>
<evidence type="ECO:0000256" key="1">
    <source>
        <dbReference type="SAM" id="MobiDB-lite"/>
    </source>
</evidence>
<name>A0A8J5TN73_HOMAM</name>
<evidence type="ECO:0000313" key="4">
    <source>
        <dbReference type="EMBL" id="KAG7175728.1"/>
    </source>
</evidence>
<proteinExistence type="predicted"/>
<protein>
    <submittedName>
        <fullName evidence="4">Uncharacterized protein</fullName>
    </submittedName>
</protein>
<dbReference type="Proteomes" id="UP000747542">
    <property type="component" value="Unassembled WGS sequence"/>
</dbReference>
<evidence type="ECO:0000256" key="3">
    <source>
        <dbReference type="SAM" id="SignalP"/>
    </source>
</evidence>